<protein>
    <submittedName>
        <fullName evidence="4">Putative peptidase, M20/M25/M40 family</fullName>
    </submittedName>
</protein>
<keyword evidence="1" id="KW-0645">Protease</keyword>
<dbReference type="Gene3D" id="3.40.630.10">
    <property type="entry name" value="Zn peptidases"/>
    <property type="match status" value="1"/>
</dbReference>
<dbReference type="STRING" id="167879.CPS_2920"/>
<proteinExistence type="predicted"/>
<dbReference type="Proteomes" id="UP000000547">
    <property type="component" value="Chromosome"/>
</dbReference>
<dbReference type="PANTHER" id="PTHR43270">
    <property type="entry name" value="BETA-ALA-HIS DIPEPTIDASE"/>
    <property type="match status" value="1"/>
</dbReference>
<dbReference type="GO" id="GO:0006508">
    <property type="term" value="P:proteolysis"/>
    <property type="evidence" value="ECO:0007669"/>
    <property type="project" value="UniProtKB-KW"/>
</dbReference>
<sequence>MPSVVGHPQGNIEAIAFVIKFLEGLGFDIRITDIEKTEQPTIIAHYPGRLSDNKIVIYGHYDVAPVKELNSWVSEEAFTLENINGRLYGRGIADNKGPLMARMIALKSLILSDKAIPEILWLIQGEEEITQGDRVAHDIFKDEIPAFGAPVYIEETGFNDLDSNTQIAFLWSPDKSDSELIPWHSLLESSLDSPRIEYRHLNKLNGIKACPLLYNLPKNAVYMGFGPNDRLHFIHRDNESLNENKLLKHQQQFEKFLANYALYNDES</sequence>
<reference evidence="4" key="1">
    <citation type="journal article" date="2005" name="Proc. Natl. Acad. Sci. U.S.A.">
        <title>The psychrophilic lifestyle as revealed by the genome sequence of Colwellia psychrerythraea 34H through genomic and proteomic analyses.</title>
        <authorList>
            <person name="Methe B.A."/>
            <person name="Nelson K.E."/>
            <person name="Deming J.W."/>
            <person name="Momen B."/>
            <person name="Melamud E."/>
            <person name="Zhang X."/>
            <person name="Moult J."/>
            <person name="Madupu R."/>
            <person name="Nelson W.C."/>
            <person name="Dodson R.J."/>
            <person name="Brinkac L.M."/>
            <person name="Daugherty S.C."/>
            <person name="Durkin A.S."/>
            <person name="DeBoy R.T."/>
            <person name="Kolonay J.F."/>
            <person name="Sullivan S.A."/>
            <person name="Zhou L."/>
            <person name="Davidsen T.M."/>
            <person name="Wu M."/>
            <person name="Huston A.L."/>
            <person name="Lewis M."/>
            <person name="Weaver B."/>
            <person name="Weidman J.F."/>
            <person name="Khouri H."/>
            <person name="Utterback T.R."/>
            <person name="Feldblyum T.V."/>
            <person name="Fraser C.M."/>
        </authorList>
    </citation>
    <scope>NUCLEOTIDE SEQUENCE [LARGE SCALE GENOMIC DNA]</scope>
    <source>
        <strain evidence="4">34H</strain>
    </source>
</reference>
<dbReference type="GO" id="GO:0046872">
    <property type="term" value="F:metal ion binding"/>
    <property type="evidence" value="ECO:0007669"/>
    <property type="project" value="UniProtKB-KW"/>
</dbReference>
<evidence type="ECO:0000256" key="1">
    <source>
        <dbReference type="ARBA" id="ARBA00022670"/>
    </source>
</evidence>
<dbReference type="EMBL" id="CP000083">
    <property type="protein sequence ID" value="AAZ24427.1"/>
    <property type="molecule type" value="Genomic_DNA"/>
</dbReference>
<keyword evidence="3" id="KW-0378">Hydrolase</keyword>
<evidence type="ECO:0000256" key="3">
    <source>
        <dbReference type="ARBA" id="ARBA00022801"/>
    </source>
</evidence>
<dbReference type="DNASU" id="3519172"/>
<dbReference type="HOGENOM" id="CLU_962304_0_0_6"/>
<dbReference type="SUPFAM" id="SSF53187">
    <property type="entry name" value="Zn-dependent exopeptidases"/>
    <property type="match status" value="1"/>
</dbReference>
<dbReference type="GO" id="GO:0008233">
    <property type="term" value="F:peptidase activity"/>
    <property type="evidence" value="ECO:0007669"/>
    <property type="project" value="UniProtKB-KW"/>
</dbReference>
<dbReference type="KEGG" id="cps:CPS_2920"/>
<evidence type="ECO:0000313" key="4">
    <source>
        <dbReference type="EMBL" id="AAZ24427.1"/>
    </source>
</evidence>
<evidence type="ECO:0000256" key="2">
    <source>
        <dbReference type="ARBA" id="ARBA00022723"/>
    </source>
</evidence>
<dbReference type="PANTHER" id="PTHR43270:SF8">
    <property type="entry name" value="DI- AND TRIPEPTIDASE DUG2-RELATED"/>
    <property type="match status" value="1"/>
</dbReference>
<dbReference type="InterPro" id="IPR051458">
    <property type="entry name" value="Cyt/Met_Dipeptidase"/>
</dbReference>
<keyword evidence="2" id="KW-0479">Metal-binding</keyword>
<organism evidence="4 5">
    <name type="scientific">Colwellia psychrerythraea (strain 34H / ATCC BAA-681)</name>
    <name type="common">Vibrio psychroerythus</name>
    <dbReference type="NCBI Taxonomy" id="167879"/>
    <lineage>
        <taxon>Bacteria</taxon>
        <taxon>Pseudomonadati</taxon>
        <taxon>Pseudomonadota</taxon>
        <taxon>Gammaproteobacteria</taxon>
        <taxon>Alteromonadales</taxon>
        <taxon>Colwelliaceae</taxon>
        <taxon>Colwellia</taxon>
    </lineage>
</organism>
<accession>Q47ZZ9</accession>
<dbReference type="SMR" id="Q47ZZ9"/>
<gene>
    <name evidence="4" type="ordered locus">CPS_2920</name>
</gene>
<evidence type="ECO:0000313" key="5">
    <source>
        <dbReference type="Proteomes" id="UP000000547"/>
    </source>
</evidence>
<dbReference type="Pfam" id="PF01546">
    <property type="entry name" value="Peptidase_M20"/>
    <property type="match status" value="1"/>
</dbReference>
<dbReference type="InterPro" id="IPR002933">
    <property type="entry name" value="Peptidase_M20"/>
</dbReference>
<dbReference type="AlphaFoldDB" id="Q47ZZ9"/>
<name>Q47ZZ9_COLP3</name>